<name>A0A699GYK8_TANCI</name>
<comment type="caution">
    <text evidence="2">The sequence shown here is derived from an EMBL/GenBank/DDBJ whole genome shotgun (WGS) entry which is preliminary data.</text>
</comment>
<organism evidence="2">
    <name type="scientific">Tanacetum cinerariifolium</name>
    <name type="common">Dalmatian daisy</name>
    <name type="synonym">Chrysanthemum cinerariifolium</name>
    <dbReference type="NCBI Taxonomy" id="118510"/>
    <lineage>
        <taxon>Eukaryota</taxon>
        <taxon>Viridiplantae</taxon>
        <taxon>Streptophyta</taxon>
        <taxon>Embryophyta</taxon>
        <taxon>Tracheophyta</taxon>
        <taxon>Spermatophyta</taxon>
        <taxon>Magnoliopsida</taxon>
        <taxon>eudicotyledons</taxon>
        <taxon>Gunneridae</taxon>
        <taxon>Pentapetalae</taxon>
        <taxon>asterids</taxon>
        <taxon>campanulids</taxon>
        <taxon>Asterales</taxon>
        <taxon>Asteraceae</taxon>
        <taxon>Asteroideae</taxon>
        <taxon>Anthemideae</taxon>
        <taxon>Anthemidinae</taxon>
        <taxon>Tanacetum</taxon>
    </lineage>
</organism>
<gene>
    <name evidence="2" type="ORF">Tci_237864</name>
</gene>
<evidence type="ECO:0000256" key="1">
    <source>
        <dbReference type="SAM" id="MobiDB-lite"/>
    </source>
</evidence>
<dbReference type="AlphaFoldDB" id="A0A699GYK8"/>
<reference evidence="2" key="1">
    <citation type="journal article" date="2019" name="Sci. Rep.">
        <title>Draft genome of Tanacetum cinerariifolium, the natural source of mosquito coil.</title>
        <authorList>
            <person name="Yamashiro T."/>
            <person name="Shiraishi A."/>
            <person name="Satake H."/>
            <person name="Nakayama K."/>
        </authorList>
    </citation>
    <scope>NUCLEOTIDE SEQUENCE</scope>
</reference>
<accession>A0A699GYK8</accession>
<feature type="region of interest" description="Disordered" evidence="1">
    <location>
        <begin position="197"/>
        <end position="260"/>
    </location>
</feature>
<proteinExistence type="predicted"/>
<sequence>MDGEENKQAACVKWEKGNVVFVYRSSLLCDFSSSVFTPSLHQLKALFGGVTDWYQEPRLWLFFILISLVSSADSAGTSIARVILFGTIPTTIPPTTPTTDLPVIYDDTLPTPIISPILPTIPPVALLIQYTSPFIDTDTPDSSPLHDPYEAADNRFLLVDLIVPNTMGVLKMLTARKSVESLPTHRLASRYLSDSSSLDQFTSDDSSRDSPSDPSLETLSDSHSDTSSNSSSRHSSLGYAISETRCDSPTATSERPSRKRCRTPIVSVPIYLPVRKALSPIRADLLPPPKRIRDSVSVTNLDISSEDGYEPYVRREADIDECIAYADTIRARGMDDKDVVETATAKEVESSARGTIEAEVDPRVRLVVDYDVRESVREDVPDHVIADGAVKVTYKTLGDLLQRFHDHAVEIPVHWIQVIESV</sequence>
<dbReference type="EMBL" id="BKCJ010067994">
    <property type="protein sequence ID" value="GEW65888.1"/>
    <property type="molecule type" value="Genomic_DNA"/>
</dbReference>
<evidence type="ECO:0000313" key="2">
    <source>
        <dbReference type="EMBL" id="GEW65888.1"/>
    </source>
</evidence>
<feature type="compositionally biased region" description="Low complexity" evidence="1">
    <location>
        <begin position="212"/>
        <end position="236"/>
    </location>
</feature>
<protein>
    <submittedName>
        <fullName evidence="2">Uncharacterized protein</fullName>
    </submittedName>
</protein>